<evidence type="ECO:0000313" key="3">
    <source>
        <dbReference type="Proteomes" id="UP001442494"/>
    </source>
</evidence>
<sequence>MLVMAEAGAGKTVLGNRLAAELAATYSIAIASYTGALKAALISIAKQLDIPTTTPTYNKDGDITGEKPMSADQLREEIASNCDSGTLIICDSAERWSASLRYWLEGLHNQGVVLLLLASRNPERDIFLKMPVLLQLEEIPELEMRSLISQEAQHQGLKLNTQQLASITSRAGGNITRAKYLVQQLRLGEESELFKSSNQYRSITPFLMAGLAAFSILRYLANGDPAMRLIGGAALVLYMVIRQLSRA</sequence>
<dbReference type="EMBL" id="JAMPKK010000059">
    <property type="protein sequence ID" value="MEP0867104.1"/>
    <property type="molecule type" value="Genomic_DNA"/>
</dbReference>
<dbReference type="RefSeq" id="WP_190417143.1">
    <property type="nucleotide sequence ID" value="NZ_JAMPKK010000059.1"/>
</dbReference>
<comment type="caution">
    <text evidence="2">The sequence shown here is derived from an EMBL/GenBank/DDBJ whole genome shotgun (WGS) entry which is preliminary data.</text>
</comment>
<reference evidence="2 3" key="1">
    <citation type="submission" date="2022-04" db="EMBL/GenBank/DDBJ databases">
        <title>Positive selection, recombination, and allopatry shape intraspecific diversity of widespread and dominant cyanobacteria.</title>
        <authorList>
            <person name="Wei J."/>
            <person name="Shu W."/>
            <person name="Hu C."/>
        </authorList>
    </citation>
    <scope>NUCLEOTIDE SEQUENCE [LARGE SCALE GENOMIC DNA]</scope>
    <source>
        <strain evidence="2 3">GB2-A5</strain>
    </source>
</reference>
<dbReference type="Proteomes" id="UP001442494">
    <property type="component" value="Unassembled WGS sequence"/>
</dbReference>
<evidence type="ECO:0000259" key="1">
    <source>
        <dbReference type="Pfam" id="PF13401"/>
    </source>
</evidence>
<name>A0ABV0JUG7_9CYAN</name>
<dbReference type="Pfam" id="PF13401">
    <property type="entry name" value="AAA_22"/>
    <property type="match status" value="1"/>
</dbReference>
<dbReference type="SUPFAM" id="SSF52540">
    <property type="entry name" value="P-loop containing nucleoside triphosphate hydrolases"/>
    <property type="match status" value="1"/>
</dbReference>
<gene>
    <name evidence="2" type="ORF">NDI37_21875</name>
</gene>
<dbReference type="InterPro" id="IPR027417">
    <property type="entry name" value="P-loop_NTPase"/>
</dbReference>
<evidence type="ECO:0000313" key="2">
    <source>
        <dbReference type="EMBL" id="MEP0867104.1"/>
    </source>
</evidence>
<organism evidence="2 3">
    <name type="scientific">Funiculus sociatus GB2-A5</name>
    <dbReference type="NCBI Taxonomy" id="2933946"/>
    <lineage>
        <taxon>Bacteria</taxon>
        <taxon>Bacillati</taxon>
        <taxon>Cyanobacteriota</taxon>
        <taxon>Cyanophyceae</taxon>
        <taxon>Coleofasciculales</taxon>
        <taxon>Coleofasciculaceae</taxon>
        <taxon>Funiculus</taxon>
    </lineage>
</organism>
<protein>
    <recommendedName>
        <fullName evidence="1">ORC1/DEAH AAA+ ATPase domain-containing protein</fullName>
    </recommendedName>
</protein>
<dbReference type="InterPro" id="IPR049945">
    <property type="entry name" value="AAA_22"/>
</dbReference>
<accession>A0ABV0JUG7</accession>
<proteinExistence type="predicted"/>
<feature type="domain" description="ORC1/DEAH AAA+ ATPase" evidence="1">
    <location>
        <begin position="1"/>
        <end position="116"/>
    </location>
</feature>
<keyword evidence="3" id="KW-1185">Reference proteome</keyword>